<name>A0ABP6QM33_9ACTN</name>
<evidence type="ECO:0000256" key="1">
    <source>
        <dbReference type="ARBA" id="ARBA00004651"/>
    </source>
</evidence>
<comment type="caution">
    <text evidence="11">The sequence shown here is derived from an EMBL/GenBank/DDBJ whole genome shotgun (WGS) entry which is preliminary data.</text>
</comment>
<keyword evidence="2" id="KW-0813">Transport</keyword>
<dbReference type="PROSITE" id="PS51103">
    <property type="entry name" value="PTS_EIIC_TYPE_1"/>
    <property type="match status" value="1"/>
</dbReference>
<protein>
    <recommendedName>
        <fullName evidence="10">PTS EIIC type-1 domain-containing protein</fullName>
    </recommendedName>
</protein>
<evidence type="ECO:0000256" key="2">
    <source>
        <dbReference type="ARBA" id="ARBA00022448"/>
    </source>
</evidence>
<evidence type="ECO:0000256" key="8">
    <source>
        <dbReference type="ARBA" id="ARBA00023136"/>
    </source>
</evidence>
<evidence type="ECO:0000256" key="7">
    <source>
        <dbReference type="ARBA" id="ARBA00022989"/>
    </source>
</evidence>
<evidence type="ECO:0000256" key="4">
    <source>
        <dbReference type="ARBA" id="ARBA00022597"/>
    </source>
</evidence>
<keyword evidence="12" id="KW-1185">Reference proteome</keyword>
<dbReference type="PANTHER" id="PTHR30009:SF4">
    <property type="entry name" value="PTS SYSTEM N-ACETYLGLUCOSAMINE-SPECIFIC EIICBA COMPONENT"/>
    <property type="match status" value="1"/>
</dbReference>
<keyword evidence="6 9" id="KW-0812">Transmembrane</keyword>
<gene>
    <name evidence="11" type="ORF">GCM10010468_76490</name>
</gene>
<feature type="transmembrane region" description="Helical" evidence="9">
    <location>
        <begin position="329"/>
        <end position="351"/>
    </location>
</feature>
<feature type="transmembrane region" description="Helical" evidence="9">
    <location>
        <begin position="12"/>
        <end position="32"/>
    </location>
</feature>
<feature type="transmembrane region" description="Helical" evidence="9">
    <location>
        <begin position="134"/>
        <end position="154"/>
    </location>
</feature>
<dbReference type="InterPro" id="IPR003352">
    <property type="entry name" value="PTS_EIIC"/>
</dbReference>
<dbReference type="Pfam" id="PF02378">
    <property type="entry name" value="PTS_EIIC"/>
    <property type="match status" value="1"/>
</dbReference>
<dbReference type="PANTHER" id="PTHR30009">
    <property type="entry name" value="CYTOCHROME C-TYPE SYNTHESIS PROTEIN AND PTS TRANSMEMBRANE COMPONENT"/>
    <property type="match status" value="1"/>
</dbReference>
<keyword evidence="7 9" id="KW-1133">Transmembrane helix</keyword>
<evidence type="ECO:0000256" key="3">
    <source>
        <dbReference type="ARBA" id="ARBA00022475"/>
    </source>
</evidence>
<dbReference type="EMBL" id="BAAAUV010000040">
    <property type="protein sequence ID" value="GAA3240033.1"/>
    <property type="molecule type" value="Genomic_DNA"/>
</dbReference>
<dbReference type="InterPro" id="IPR050429">
    <property type="entry name" value="PTS_Glucose_EIICBA"/>
</dbReference>
<keyword evidence="5" id="KW-0598">Phosphotransferase system</keyword>
<evidence type="ECO:0000259" key="10">
    <source>
        <dbReference type="PROSITE" id="PS51103"/>
    </source>
</evidence>
<feature type="transmembrane region" description="Helical" evidence="9">
    <location>
        <begin position="306"/>
        <end position="323"/>
    </location>
</feature>
<feature type="domain" description="PTS EIIC type-1" evidence="10">
    <location>
        <begin position="2"/>
        <end position="363"/>
    </location>
</feature>
<evidence type="ECO:0000313" key="12">
    <source>
        <dbReference type="Proteomes" id="UP001501237"/>
    </source>
</evidence>
<dbReference type="RefSeq" id="WP_344838781.1">
    <property type="nucleotide sequence ID" value="NZ_BAAAUV010000040.1"/>
</dbReference>
<dbReference type="InterPro" id="IPR013013">
    <property type="entry name" value="PTS_EIIC_1"/>
</dbReference>
<evidence type="ECO:0000313" key="11">
    <source>
        <dbReference type="EMBL" id="GAA3240033.1"/>
    </source>
</evidence>
<dbReference type="Proteomes" id="UP001501237">
    <property type="component" value="Unassembled WGS sequence"/>
</dbReference>
<evidence type="ECO:0000256" key="5">
    <source>
        <dbReference type="ARBA" id="ARBA00022683"/>
    </source>
</evidence>
<keyword evidence="4" id="KW-0762">Sugar transport</keyword>
<feature type="transmembrane region" description="Helical" evidence="9">
    <location>
        <begin position="44"/>
        <end position="65"/>
    </location>
</feature>
<keyword evidence="3" id="KW-1003">Cell membrane</keyword>
<comment type="subcellular location">
    <subcellularLocation>
        <location evidence="1">Cell membrane</location>
        <topology evidence="1">Multi-pass membrane protein</topology>
    </subcellularLocation>
</comment>
<reference evidence="12" key="1">
    <citation type="journal article" date="2019" name="Int. J. Syst. Evol. Microbiol.">
        <title>The Global Catalogue of Microorganisms (GCM) 10K type strain sequencing project: providing services to taxonomists for standard genome sequencing and annotation.</title>
        <authorList>
            <consortium name="The Broad Institute Genomics Platform"/>
            <consortium name="The Broad Institute Genome Sequencing Center for Infectious Disease"/>
            <person name="Wu L."/>
            <person name="Ma J."/>
        </authorList>
    </citation>
    <scope>NUCLEOTIDE SEQUENCE [LARGE SCALE GENOMIC DNA]</scope>
    <source>
        <strain evidence="12">JCM 9377</strain>
    </source>
</reference>
<evidence type="ECO:0000256" key="6">
    <source>
        <dbReference type="ARBA" id="ARBA00022692"/>
    </source>
</evidence>
<feature type="transmembrane region" description="Helical" evidence="9">
    <location>
        <begin position="219"/>
        <end position="241"/>
    </location>
</feature>
<keyword evidence="8 9" id="KW-0472">Membrane</keyword>
<organism evidence="11 12">
    <name type="scientific">Actinocorallia longicatena</name>
    <dbReference type="NCBI Taxonomy" id="111803"/>
    <lineage>
        <taxon>Bacteria</taxon>
        <taxon>Bacillati</taxon>
        <taxon>Actinomycetota</taxon>
        <taxon>Actinomycetes</taxon>
        <taxon>Streptosporangiales</taxon>
        <taxon>Thermomonosporaceae</taxon>
        <taxon>Actinocorallia</taxon>
    </lineage>
</organism>
<proteinExistence type="predicted"/>
<evidence type="ECO:0000256" key="9">
    <source>
        <dbReference type="SAM" id="Phobius"/>
    </source>
</evidence>
<accession>A0ABP6QM33</accession>
<feature type="transmembrane region" description="Helical" evidence="9">
    <location>
        <begin position="94"/>
        <end position="114"/>
    </location>
</feature>
<sequence>MEALLGVLQRLGRSLVTPVAVLPVAVLLVRLGQPDLLDVAVLRAAGEGILGALPLLFALGVAVGFARRADGTTALAAVVGYLVFDGVAEEVGGGPSPAGILGGMVMGLVAAVLYERFHAVELPSWLAFFGGRRFVPFATALAGLVLGIAAGLAAPPLVTALTGRPDPGWPMAGLYGLVNRGLLPFGLHHLPNSVVWFVSGSYEGTEGEIPRYFAGDPHAGGYLAGFFPVLMFGLPGAALAIWHCAEPARRKRVGAMMGAAALASFVTGVSEPIEFAFVFAAPLLYLVHSLLTALSMGLLNALGAQLGFGFSAGLIDLLLNATAPNTRRLPLIVALGVVYFFAYYGVFRLLITRFDLPTPGRAADEEESED</sequence>